<sequence>MSKKNSEAPRFKKEQFIGSDRYTEVQKDIISALLDNTNTYTKEEVDNVLLHFSRKEFG</sequence>
<dbReference type="OrthoDB" id="24987at10239"/>
<protein>
    <submittedName>
        <fullName evidence="1">Uncharacterized protein</fullName>
    </submittedName>
</protein>
<dbReference type="KEGG" id="vg:26641353"/>
<name>A0A0K2CP12_9CAUD</name>
<keyword evidence="2" id="KW-1185">Reference proteome</keyword>
<dbReference type="RefSeq" id="YP_009215028.1">
    <property type="nucleotide sequence ID" value="NC_028969.1"/>
</dbReference>
<reference evidence="1 2" key="1">
    <citation type="journal article" date="2015" name="Genome Announc.">
        <title>Genome Sequences of Five Additional Brevibacillus laterosporus Bacteriophages.</title>
        <authorList>
            <person name="Merrill B.D."/>
            <person name="Berg J.A."/>
            <person name="Graves K.A."/>
            <person name="Ward A.T."/>
            <person name="Hilton J.A."/>
            <person name="Wake B.N."/>
            <person name="Grose J.H."/>
            <person name="Breakwell D.P."/>
            <person name="Burnett S.H."/>
        </authorList>
    </citation>
    <scope>NUCLEOTIDE SEQUENCE [LARGE SCALE GENOMIC DNA]</scope>
</reference>
<dbReference type="GeneID" id="26641353"/>
<evidence type="ECO:0000313" key="2">
    <source>
        <dbReference type="Proteomes" id="UP000202966"/>
    </source>
</evidence>
<accession>A0A0K2CP12</accession>
<organism evidence="1 2">
    <name type="scientific">Brevibacillus phage Osiris</name>
    <dbReference type="NCBI Taxonomy" id="1691955"/>
    <lineage>
        <taxon>Viruses</taxon>
        <taxon>Duplodnaviria</taxon>
        <taxon>Heunggongvirae</taxon>
        <taxon>Uroviricota</taxon>
        <taxon>Caudoviricetes</taxon>
        <taxon>Jimmervirus</taxon>
        <taxon>Jimmervirus osiris</taxon>
    </lineage>
</organism>
<gene>
    <name evidence="1" type="ORF">OSIRIS_14</name>
</gene>
<dbReference type="EMBL" id="KT151956">
    <property type="protein sequence ID" value="ALA07355.1"/>
    <property type="molecule type" value="Genomic_DNA"/>
</dbReference>
<proteinExistence type="predicted"/>
<dbReference type="Proteomes" id="UP000202966">
    <property type="component" value="Segment"/>
</dbReference>
<evidence type="ECO:0000313" key="1">
    <source>
        <dbReference type="EMBL" id="ALA07355.1"/>
    </source>
</evidence>